<comment type="caution">
    <text evidence="3">The sequence shown here is derived from an EMBL/GenBank/DDBJ whole genome shotgun (WGS) entry which is preliminary data.</text>
</comment>
<organism evidence="3 4">
    <name type="scientific">Gigaspora margarita</name>
    <dbReference type="NCBI Taxonomy" id="4874"/>
    <lineage>
        <taxon>Eukaryota</taxon>
        <taxon>Fungi</taxon>
        <taxon>Fungi incertae sedis</taxon>
        <taxon>Mucoromycota</taxon>
        <taxon>Glomeromycotina</taxon>
        <taxon>Glomeromycetes</taxon>
        <taxon>Diversisporales</taxon>
        <taxon>Gigasporaceae</taxon>
        <taxon>Gigaspora</taxon>
    </lineage>
</organism>
<dbReference type="GO" id="GO:0006302">
    <property type="term" value="P:double-strand break repair"/>
    <property type="evidence" value="ECO:0007669"/>
    <property type="project" value="UniProtKB-ARBA"/>
</dbReference>
<feature type="region of interest" description="Disordered" evidence="1">
    <location>
        <begin position="46"/>
        <end position="74"/>
    </location>
</feature>
<feature type="compositionally biased region" description="Basic and acidic residues" evidence="1">
    <location>
        <begin position="48"/>
        <end position="74"/>
    </location>
</feature>
<name>A0A8H4AMZ7_GIGMA</name>
<proteinExistence type="predicted"/>
<keyword evidence="4" id="KW-1185">Reference proteome</keyword>
<evidence type="ECO:0000256" key="1">
    <source>
        <dbReference type="SAM" id="MobiDB-lite"/>
    </source>
</evidence>
<reference evidence="3 4" key="1">
    <citation type="journal article" date="2019" name="Environ. Microbiol.">
        <title>At the nexus of three kingdoms: the genome of the mycorrhizal fungus Gigaspora margarita provides insights into plant, endobacterial and fungal interactions.</title>
        <authorList>
            <person name="Venice F."/>
            <person name="Ghignone S."/>
            <person name="Salvioli di Fossalunga A."/>
            <person name="Amselem J."/>
            <person name="Novero M."/>
            <person name="Xianan X."/>
            <person name="Sedzielewska Toro K."/>
            <person name="Morin E."/>
            <person name="Lipzen A."/>
            <person name="Grigoriev I.V."/>
            <person name="Henrissat B."/>
            <person name="Martin F.M."/>
            <person name="Bonfante P."/>
        </authorList>
    </citation>
    <scope>NUCLEOTIDE SEQUENCE [LARGE SCALE GENOMIC DNA]</scope>
    <source>
        <strain evidence="3 4">BEG34</strain>
    </source>
</reference>
<dbReference type="Proteomes" id="UP000439903">
    <property type="component" value="Unassembled WGS sequence"/>
</dbReference>
<accession>A0A8H4AMZ7</accession>
<gene>
    <name evidence="3" type="ORF">F8M41_017591</name>
</gene>
<dbReference type="Gene3D" id="3.40.1350.10">
    <property type="match status" value="1"/>
</dbReference>
<dbReference type="EMBL" id="WTPW01000408">
    <property type="protein sequence ID" value="KAF0514432.1"/>
    <property type="molecule type" value="Genomic_DNA"/>
</dbReference>
<dbReference type="GO" id="GO:0003677">
    <property type="term" value="F:DNA binding"/>
    <property type="evidence" value="ECO:0007669"/>
    <property type="project" value="InterPro"/>
</dbReference>
<dbReference type="InterPro" id="IPR011856">
    <property type="entry name" value="tRNA_endonuc-like_dom_sf"/>
</dbReference>
<dbReference type="Pfam" id="PF04471">
    <property type="entry name" value="Mrr_cat"/>
    <property type="match status" value="1"/>
</dbReference>
<evidence type="ECO:0000313" key="4">
    <source>
        <dbReference type="Proteomes" id="UP000439903"/>
    </source>
</evidence>
<evidence type="ECO:0000313" key="3">
    <source>
        <dbReference type="EMBL" id="KAF0514432.1"/>
    </source>
</evidence>
<dbReference type="GO" id="GO:0009307">
    <property type="term" value="P:DNA restriction-modification system"/>
    <property type="evidence" value="ECO:0007669"/>
    <property type="project" value="InterPro"/>
</dbReference>
<dbReference type="InterPro" id="IPR011335">
    <property type="entry name" value="Restrct_endonuc-II-like"/>
</dbReference>
<evidence type="ECO:0000259" key="2">
    <source>
        <dbReference type="Pfam" id="PF04471"/>
    </source>
</evidence>
<dbReference type="SUPFAM" id="SSF52980">
    <property type="entry name" value="Restriction endonuclease-like"/>
    <property type="match status" value="1"/>
</dbReference>
<dbReference type="GO" id="GO:0004519">
    <property type="term" value="F:endonuclease activity"/>
    <property type="evidence" value="ECO:0007669"/>
    <property type="project" value="InterPro"/>
</dbReference>
<sequence>MYHLSEFISSRFSFTFRNLLNFQSLSVHTHNHTTFKPNLSDVNKIKKSKEDKENKCDSKKIKRKRSDETTRSKRIKKDSNYKIGHDFEAKMAKKFNNNGMLAQRLLCSPGDFGIDILVTYKKKAFLVQCKSQVDPISLGVIQRLNSNVSRFDESMTYILLYDSEKLERPLTKFAEAWVKNIWPDVNILNDTNVIDFIKNFVDNRM</sequence>
<protein>
    <recommendedName>
        <fullName evidence="2">Restriction endonuclease type IV Mrr domain-containing protein</fullName>
    </recommendedName>
</protein>
<feature type="domain" description="Restriction endonuclease type IV Mrr" evidence="2">
    <location>
        <begin position="84"/>
        <end position="174"/>
    </location>
</feature>
<dbReference type="InterPro" id="IPR007560">
    <property type="entry name" value="Restrct_endonuc_IV_Mrr"/>
</dbReference>
<dbReference type="AlphaFoldDB" id="A0A8H4AMZ7"/>
<dbReference type="OrthoDB" id="2437578at2759"/>